<keyword evidence="2" id="KW-1185">Reference proteome</keyword>
<evidence type="ECO:0000313" key="2">
    <source>
        <dbReference type="Proteomes" id="UP000499080"/>
    </source>
</evidence>
<proteinExistence type="predicted"/>
<accession>A0A4Y2BKP4</accession>
<comment type="caution">
    <text evidence="1">The sequence shown here is derived from an EMBL/GenBank/DDBJ whole genome shotgun (WGS) entry which is preliminary data.</text>
</comment>
<reference evidence="1 2" key="1">
    <citation type="journal article" date="2019" name="Sci. Rep.">
        <title>Orb-weaving spider Araneus ventricosus genome elucidates the spidroin gene catalogue.</title>
        <authorList>
            <person name="Kono N."/>
            <person name="Nakamura H."/>
            <person name="Ohtoshi R."/>
            <person name="Moran D.A.P."/>
            <person name="Shinohara A."/>
            <person name="Yoshida Y."/>
            <person name="Fujiwara M."/>
            <person name="Mori M."/>
            <person name="Tomita M."/>
            <person name="Arakawa K."/>
        </authorList>
    </citation>
    <scope>NUCLEOTIDE SEQUENCE [LARGE SCALE GENOMIC DNA]</scope>
</reference>
<evidence type="ECO:0000313" key="1">
    <source>
        <dbReference type="EMBL" id="GBL91734.1"/>
    </source>
</evidence>
<dbReference type="AlphaFoldDB" id="A0A4Y2BKP4"/>
<name>A0A4Y2BKP4_ARAVE</name>
<dbReference type="Proteomes" id="UP000499080">
    <property type="component" value="Unassembled WGS sequence"/>
</dbReference>
<organism evidence="1 2">
    <name type="scientific">Araneus ventricosus</name>
    <name type="common">Orbweaver spider</name>
    <name type="synonym">Epeira ventricosa</name>
    <dbReference type="NCBI Taxonomy" id="182803"/>
    <lineage>
        <taxon>Eukaryota</taxon>
        <taxon>Metazoa</taxon>
        <taxon>Ecdysozoa</taxon>
        <taxon>Arthropoda</taxon>
        <taxon>Chelicerata</taxon>
        <taxon>Arachnida</taxon>
        <taxon>Araneae</taxon>
        <taxon>Araneomorphae</taxon>
        <taxon>Entelegynae</taxon>
        <taxon>Araneoidea</taxon>
        <taxon>Araneidae</taxon>
        <taxon>Araneus</taxon>
    </lineage>
</organism>
<gene>
    <name evidence="1" type="ORF">AVEN_71373_1</name>
</gene>
<protein>
    <submittedName>
        <fullName evidence="1">Uncharacterized protein</fullName>
    </submittedName>
</protein>
<dbReference type="EMBL" id="BGPR01000081">
    <property type="protein sequence ID" value="GBL91734.1"/>
    <property type="molecule type" value="Genomic_DNA"/>
</dbReference>
<sequence>MERVLHVAGQRGSAYLLIQKPSILLLLCGSYNCRQHHILGWDFRTLLDKASAFVTLCHKDGQLCWVKYRYHSHEYFSETFVGQDGYLEDNGGDNRI</sequence>